<keyword evidence="2" id="KW-1185">Reference proteome</keyword>
<gene>
    <name evidence="1" type="ORF">JAAARDRAFT_63717</name>
</gene>
<organism evidence="1 2">
    <name type="scientific">Jaapia argillacea MUCL 33604</name>
    <dbReference type="NCBI Taxonomy" id="933084"/>
    <lineage>
        <taxon>Eukaryota</taxon>
        <taxon>Fungi</taxon>
        <taxon>Dikarya</taxon>
        <taxon>Basidiomycota</taxon>
        <taxon>Agaricomycotina</taxon>
        <taxon>Agaricomycetes</taxon>
        <taxon>Agaricomycetidae</taxon>
        <taxon>Jaapiales</taxon>
        <taxon>Jaapiaceae</taxon>
        <taxon>Jaapia</taxon>
    </lineage>
</organism>
<name>A0A067PEN9_9AGAM</name>
<dbReference type="AlphaFoldDB" id="A0A067PEN9"/>
<reference evidence="2" key="1">
    <citation type="journal article" date="2014" name="Proc. Natl. Acad. Sci. U.S.A.">
        <title>Extensive sampling of basidiomycete genomes demonstrates inadequacy of the white-rot/brown-rot paradigm for wood decay fungi.</title>
        <authorList>
            <person name="Riley R."/>
            <person name="Salamov A.A."/>
            <person name="Brown D.W."/>
            <person name="Nagy L.G."/>
            <person name="Floudas D."/>
            <person name="Held B.W."/>
            <person name="Levasseur A."/>
            <person name="Lombard V."/>
            <person name="Morin E."/>
            <person name="Otillar R."/>
            <person name="Lindquist E.A."/>
            <person name="Sun H."/>
            <person name="LaButti K.M."/>
            <person name="Schmutz J."/>
            <person name="Jabbour D."/>
            <person name="Luo H."/>
            <person name="Baker S.E."/>
            <person name="Pisabarro A.G."/>
            <person name="Walton J.D."/>
            <person name="Blanchette R.A."/>
            <person name="Henrissat B."/>
            <person name="Martin F."/>
            <person name="Cullen D."/>
            <person name="Hibbett D.S."/>
            <person name="Grigoriev I.V."/>
        </authorList>
    </citation>
    <scope>NUCLEOTIDE SEQUENCE [LARGE SCALE GENOMIC DNA]</scope>
    <source>
        <strain evidence="2">MUCL 33604</strain>
    </source>
</reference>
<dbReference type="Proteomes" id="UP000027265">
    <property type="component" value="Unassembled WGS sequence"/>
</dbReference>
<proteinExistence type="predicted"/>
<dbReference type="InParanoid" id="A0A067PEN9"/>
<dbReference type="EMBL" id="KL197783">
    <property type="protein sequence ID" value="KDQ49462.1"/>
    <property type="molecule type" value="Genomic_DNA"/>
</dbReference>
<dbReference type="HOGENOM" id="CLU_2722585_0_0_1"/>
<sequence length="72" mass="8169">MALRITWVTREILANSWRPSVYTSSSPPHTSHLNNHHHAIQNNTSRITRLCPLEARERSGASIWRLPGKGTV</sequence>
<accession>A0A067PEN9</accession>
<evidence type="ECO:0000313" key="1">
    <source>
        <dbReference type="EMBL" id="KDQ49462.1"/>
    </source>
</evidence>
<protein>
    <submittedName>
        <fullName evidence="1">Uncharacterized protein</fullName>
    </submittedName>
</protein>
<evidence type="ECO:0000313" key="2">
    <source>
        <dbReference type="Proteomes" id="UP000027265"/>
    </source>
</evidence>